<name>A0AAV2HKP0_LYMST</name>
<reference evidence="1 2" key="1">
    <citation type="submission" date="2024-04" db="EMBL/GenBank/DDBJ databases">
        <authorList>
            <consortium name="Genoscope - CEA"/>
            <person name="William W."/>
        </authorList>
    </citation>
    <scope>NUCLEOTIDE SEQUENCE [LARGE SCALE GENOMIC DNA]</scope>
</reference>
<dbReference type="Proteomes" id="UP001497497">
    <property type="component" value="Unassembled WGS sequence"/>
</dbReference>
<feature type="non-terminal residue" evidence="1">
    <location>
        <position position="209"/>
    </location>
</feature>
<proteinExistence type="predicted"/>
<organism evidence="1 2">
    <name type="scientific">Lymnaea stagnalis</name>
    <name type="common">Great pond snail</name>
    <name type="synonym">Helix stagnalis</name>
    <dbReference type="NCBI Taxonomy" id="6523"/>
    <lineage>
        <taxon>Eukaryota</taxon>
        <taxon>Metazoa</taxon>
        <taxon>Spiralia</taxon>
        <taxon>Lophotrochozoa</taxon>
        <taxon>Mollusca</taxon>
        <taxon>Gastropoda</taxon>
        <taxon>Heterobranchia</taxon>
        <taxon>Euthyneura</taxon>
        <taxon>Panpulmonata</taxon>
        <taxon>Hygrophila</taxon>
        <taxon>Lymnaeoidea</taxon>
        <taxon>Lymnaeidae</taxon>
        <taxon>Lymnaea</taxon>
    </lineage>
</organism>
<sequence length="209" mass="23609">IVTRGATQCFICQTVINLLDLESTNLSEFFSTLSALSRDESLRRGTTLWKTIVEWLKSTSVTSKWDDNQVLALALDYLQANKEGEKSTVVVDGYKVVGLARMLIMFADVEEQRAEENCLTGQDLMKKLERSPFGKMLAEISDLLRDIRNRAYINVSKVDNCLSLLYSLALEAGKPQNSQIDLLLKKTLSAVFKEVSYFIKNRLSNDLIK</sequence>
<evidence type="ECO:0000313" key="1">
    <source>
        <dbReference type="EMBL" id="CAL1534025.1"/>
    </source>
</evidence>
<protein>
    <submittedName>
        <fullName evidence="1">Uncharacterized protein</fullName>
    </submittedName>
</protein>
<keyword evidence="2" id="KW-1185">Reference proteome</keyword>
<gene>
    <name evidence="1" type="ORF">GSLYS_00007985001</name>
</gene>
<dbReference type="EMBL" id="CAXITT010000159">
    <property type="protein sequence ID" value="CAL1534025.1"/>
    <property type="molecule type" value="Genomic_DNA"/>
</dbReference>
<feature type="non-terminal residue" evidence="1">
    <location>
        <position position="1"/>
    </location>
</feature>
<comment type="caution">
    <text evidence="1">The sequence shown here is derived from an EMBL/GenBank/DDBJ whole genome shotgun (WGS) entry which is preliminary data.</text>
</comment>
<dbReference type="AlphaFoldDB" id="A0AAV2HKP0"/>
<evidence type="ECO:0000313" key="2">
    <source>
        <dbReference type="Proteomes" id="UP001497497"/>
    </source>
</evidence>
<accession>A0AAV2HKP0</accession>